<dbReference type="RefSeq" id="WP_073036270.1">
    <property type="nucleotide sequence ID" value="NZ_FQVB01000004.1"/>
</dbReference>
<reference evidence="2" key="1">
    <citation type="submission" date="2016-11" db="EMBL/GenBank/DDBJ databases">
        <authorList>
            <person name="Varghese N."/>
            <person name="Submissions S."/>
        </authorList>
    </citation>
    <scope>NUCLEOTIDE SEQUENCE [LARGE SCALE GENOMIC DNA]</scope>
    <source>
        <strain evidence="2">DSM 9756</strain>
    </source>
</reference>
<organism evidence="1 2">
    <name type="scientific">Desulfacinum infernum DSM 9756</name>
    <dbReference type="NCBI Taxonomy" id="1121391"/>
    <lineage>
        <taxon>Bacteria</taxon>
        <taxon>Pseudomonadati</taxon>
        <taxon>Thermodesulfobacteriota</taxon>
        <taxon>Syntrophobacteria</taxon>
        <taxon>Syntrophobacterales</taxon>
        <taxon>Syntrophobacteraceae</taxon>
        <taxon>Desulfacinum</taxon>
    </lineage>
</organism>
<dbReference type="OrthoDB" id="5516929at2"/>
<evidence type="ECO:0000313" key="2">
    <source>
        <dbReference type="Proteomes" id="UP000184076"/>
    </source>
</evidence>
<dbReference type="EMBL" id="FQVB01000004">
    <property type="protein sequence ID" value="SHE44331.1"/>
    <property type="molecule type" value="Genomic_DNA"/>
</dbReference>
<name>A0A1M4TIN6_9BACT</name>
<gene>
    <name evidence="1" type="ORF">SAMN02745206_00292</name>
</gene>
<evidence type="ECO:0000313" key="1">
    <source>
        <dbReference type="EMBL" id="SHE44331.1"/>
    </source>
</evidence>
<proteinExistence type="predicted"/>
<sequence length="118" mass="13792">MSRRPDPLLEEFLDPGLPLPDLCWETVPFHVDPYAVWDAFEENVEGWVPAWYPVRDPVTGRSYGEFERAHYFHEHLKRTLQAMHRWPLWGTRRHRKQAVGIALLNVYCDVTPASGCSC</sequence>
<protein>
    <submittedName>
        <fullName evidence="1">Uncharacterized protein</fullName>
    </submittedName>
</protein>
<keyword evidence="2" id="KW-1185">Reference proteome</keyword>
<dbReference type="Proteomes" id="UP000184076">
    <property type="component" value="Unassembled WGS sequence"/>
</dbReference>
<accession>A0A1M4TIN6</accession>
<dbReference type="AlphaFoldDB" id="A0A1M4TIN6"/>